<protein>
    <submittedName>
        <fullName evidence="3">Uncharacterized protein</fullName>
    </submittedName>
</protein>
<dbReference type="SUPFAM" id="SSF51735">
    <property type="entry name" value="NAD(P)-binding Rossmann-fold domains"/>
    <property type="match status" value="1"/>
</dbReference>
<dbReference type="PRINTS" id="PR00081">
    <property type="entry name" value="GDHRDH"/>
</dbReference>
<dbReference type="EMBL" id="UINC01005222">
    <property type="protein sequence ID" value="SVA19910.1"/>
    <property type="molecule type" value="Genomic_DNA"/>
</dbReference>
<dbReference type="CDD" id="cd05233">
    <property type="entry name" value="SDR_c"/>
    <property type="match status" value="1"/>
</dbReference>
<dbReference type="NCBIfam" id="NF005559">
    <property type="entry name" value="PRK07231.1"/>
    <property type="match status" value="1"/>
</dbReference>
<dbReference type="GO" id="GO:0016616">
    <property type="term" value="F:oxidoreductase activity, acting on the CH-OH group of donors, NAD or NADP as acceptor"/>
    <property type="evidence" value="ECO:0007669"/>
    <property type="project" value="TreeGrafter"/>
</dbReference>
<dbReference type="InterPro" id="IPR020904">
    <property type="entry name" value="Sc_DH/Rdtase_CS"/>
</dbReference>
<gene>
    <name evidence="3" type="ORF">METZ01_LOCUS72764</name>
</gene>
<dbReference type="FunFam" id="3.40.50.720:FF:000084">
    <property type="entry name" value="Short-chain dehydrogenase reductase"/>
    <property type="match status" value="1"/>
</dbReference>
<dbReference type="InterPro" id="IPR002347">
    <property type="entry name" value="SDR_fam"/>
</dbReference>
<evidence type="ECO:0000313" key="3">
    <source>
        <dbReference type="EMBL" id="SVA19910.1"/>
    </source>
</evidence>
<keyword evidence="2" id="KW-0560">Oxidoreductase</keyword>
<accession>A0A381TVA2</accession>
<dbReference type="PROSITE" id="PS00061">
    <property type="entry name" value="ADH_SHORT"/>
    <property type="match status" value="1"/>
</dbReference>
<dbReference type="PANTHER" id="PTHR42760:SF133">
    <property type="entry name" value="3-OXOACYL-[ACYL-CARRIER-PROTEIN] REDUCTASE"/>
    <property type="match status" value="1"/>
</dbReference>
<reference evidence="3" key="1">
    <citation type="submission" date="2018-05" db="EMBL/GenBank/DDBJ databases">
        <authorList>
            <person name="Lanie J.A."/>
            <person name="Ng W.-L."/>
            <person name="Kazmierczak K.M."/>
            <person name="Andrzejewski T.M."/>
            <person name="Davidsen T.M."/>
            <person name="Wayne K.J."/>
            <person name="Tettelin H."/>
            <person name="Glass J.I."/>
            <person name="Rusch D."/>
            <person name="Podicherti R."/>
            <person name="Tsui H.-C.T."/>
            <person name="Winkler M.E."/>
        </authorList>
    </citation>
    <scope>NUCLEOTIDE SEQUENCE</scope>
</reference>
<organism evidence="3">
    <name type="scientific">marine metagenome</name>
    <dbReference type="NCBI Taxonomy" id="408172"/>
    <lineage>
        <taxon>unclassified sequences</taxon>
        <taxon>metagenomes</taxon>
        <taxon>ecological metagenomes</taxon>
    </lineage>
</organism>
<evidence type="ECO:0000256" key="2">
    <source>
        <dbReference type="ARBA" id="ARBA00023002"/>
    </source>
</evidence>
<dbReference type="Gene3D" id="3.40.50.720">
    <property type="entry name" value="NAD(P)-binding Rossmann-like Domain"/>
    <property type="match status" value="1"/>
</dbReference>
<dbReference type="PRINTS" id="PR00080">
    <property type="entry name" value="SDRFAMILY"/>
</dbReference>
<dbReference type="Pfam" id="PF13561">
    <property type="entry name" value="adh_short_C2"/>
    <property type="match status" value="1"/>
</dbReference>
<name>A0A381TVA2_9ZZZZ</name>
<proteinExistence type="inferred from homology"/>
<evidence type="ECO:0000256" key="1">
    <source>
        <dbReference type="ARBA" id="ARBA00006484"/>
    </source>
</evidence>
<dbReference type="PANTHER" id="PTHR42760">
    <property type="entry name" value="SHORT-CHAIN DEHYDROGENASES/REDUCTASES FAMILY MEMBER"/>
    <property type="match status" value="1"/>
</dbReference>
<sequence length="242" mass="25192">MIVTGAANGIGRAIARAADESGYRVGVLDIFKDKAEQVAAGLTRGEALACDVTDAEQVNEVLEKFGTIDVLVNNAGILRTGPLIDHEPADFRQVIDTNLSAVFIAAQAAARIMRKNHGGSIVNVASIVGIHPSPNSGAYAAAKGGVLALTQHMSLEWGGYGIRVNAVAPGFIDAGMSAPFYQNQAVRDRRAGAVPLGRIGSPEDVVKAVMFLASDDAAYISGETLTVDGGVINSVLMHLPRD</sequence>
<dbReference type="AlphaFoldDB" id="A0A381TVA2"/>
<dbReference type="InterPro" id="IPR036291">
    <property type="entry name" value="NAD(P)-bd_dom_sf"/>
</dbReference>
<comment type="similarity">
    <text evidence="1">Belongs to the short-chain dehydrogenases/reductases (SDR) family.</text>
</comment>